<dbReference type="Proteomes" id="UP000673691">
    <property type="component" value="Unassembled WGS sequence"/>
</dbReference>
<evidence type="ECO:0000313" key="2">
    <source>
        <dbReference type="EMBL" id="KAG5456409.1"/>
    </source>
</evidence>
<accession>A0A8H7ZNK0</accession>
<reference evidence="2 3" key="1">
    <citation type="journal article" name="Sci. Rep.">
        <title>Genome-scale phylogenetic analyses confirm Olpidium as the closest living zoosporic fungus to the non-flagellated, terrestrial fungi.</title>
        <authorList>
            <person name="Chang Y."/>
            <person name="Rochon D."/>
            <person name="Sekimoto S."/>
            <person name="Wang Y."/>
            <person name="Chovatia M."/>
            <person name="Sandor L."/>
            <person name="Salamov A."/>
            <person name="Grigoriev I.V."/>
            <person name="Stajich J.E."/>
            <person name="Spatafora J.W."/>
        </authorList>
    </citation>
    <scope>NUCLEOTIDE SEQUENCE [LARGE SCALE GENOMIC DNA]</scope>
    <source>
        <strain evidence="2">S191</strain>
    </source>
</reference>
<sequence>MYVVSKKFDGNITILPKSSVGDFVHILTDPTEERLANYIARGERNTWPKIHMIRNRMLPERTIIRGMLKARKEMRGMRAAASAASSLESLSPGSLAEDASKVPGLPPARTAHTPFARDEAEVPAQHPTNEEQNEIERERRAGKRELLARAGAATPPAAPAAAIDSAVSSSVSSLDRSFASATSPDSDVEDGSLAFLETPRDAFQAPAEEAQHWTTDSEGDEEDEVDPERPERAPVPVTRS</sequence>
<feature type="region of interest" description="Disordered" evidence="1">
    <location>
        <begin position="85"/>
        <end position="138"/>
    </location>
</feature>
<evidence type="ECO:0000256" key="1">
    <source>
        <dbReference type="SAM" id="MobiDB-lite"/>
    </source>
</evidence>
<gene>
    <name evidence="2" type="ORF">BJ554DRAFT_3860</name>
</gene>
<organism evidence="2 3">
    <name type="scientific">Olpidium bornovanus</name>
    <dbReference type="NCBI Taxonomy" id="278681"/>
    <lineage>
        <taxon>Eukaryota</taxon>
        <taxon>Fungi</taxon>
        <taxon>Fungi incertae sedis</taxon>
        <taxon>Olpidiomycota</taxon>
        <taxon>Olpidiomycotina</taxon>
        <taxon>Olpidiomycetes</taxon>
        <taxon>Olpidiales</taxon>
        <taxon>Olpidiaceae</taxon>
        <taxon>Olpidium</taxon>
    </lineage>
</organism>
<feature type="compositionally biased region" description="Low complexity" evidence="1">
    <location>
        <begin position="170"/>
        <end position="181"/>
    </location>
</feature>
<keyword evidence="3" id="KW-1185">Reference proteome</keyword>
<feature type="region of interest" description="Disordered" evidence="1">
    <location>
        <begin position="170"/>
        <end position="240"/>
    </location>
</feature>
<proteinExistence type="predicted"/>
<protein>
    <submittedName>
        <fullName evidence="2">Uncharacterized protein</fullName>
    </submittedName>
</protein>
<comment type="caution">
    <text evidence="2">The sequence shown here is derived from an EMBL/GenBank/DDBJ whole genome shotgun (WGS) entry which is preliminary data.</text>
</comment>
<dbReference type="OrthoDB" id="15478at2759"/>
<feature type="compositionally biased region" description="Low complexity" evidence="1">
    <location>
        <begin position="85"/>
        <end position="96"/>
    </location>
</feature>
<feature type="compositionally biased region" description="Acidic residues" evidence="1">
    <location>
        <begin position="217"/>
        <end position="226"/>
    </location>
</feature>
<evidence type="ECO:0000313" key="3">
    <source>
        <dbReference type="Proteomes" id="UP000673691"/>
    </source>
</evidence>
<dbReference type="AlphaFoldDB" id="A0A8H7ZNK0"/>
<name>A0A8H7ZNK0_9FUNG</name>
<dbReference type="EMBL" id="JAEFCI010011790">
    <property type="protein sequence ID" value="KAG5456409.1"/>
    <property type="molecule type" value="Genomic_DNA"/>
</dbReference>